<keyword evidence="5 8" id="KW-0378">Hydrolase</keyword>
<comment type="subunit">
    <text evidence="3">Homodimer.</text>
</comment>
<keyword evidence="9" id="KW-1185">Reference proteome</keyword>
<organism evidence="8 9">
    <name type="scientific">Hymenobacter artigasi</name>
    <dbReference type="NCBI Taxonomy" id="2719616"/>
    <lineage>
        <taxon>Bacteria</taxon>
        <taxon>Pseudomonadati</taxon>
        <taxon>Bacteroidota</taxon>
        <taxon>Cytophagia</taxon>
        <taxon>Cytophagales</taxon>
        <taxon>Hymenobacteraceae</taxon>
        <taxon>Hymenobacter</taxon>
    </lineage>
</organism>
<dbReference type="SUPFAM" id="SSF53187">
    <property type="entry name" value="Zn-dependent exopeptidases"/>
    <property type="match status" value="1"/>
</dbReference>
<dbReference type="Gene3D" id="3.30.70.360">
    <property type="match status" value="1"/>
</dbReference>
<dbReference type="Gene3D" id="3.40.630.10">
    <property type="entry name" value="Zn peptidases"/>
    <property type="match status" value="1"/>
</dbReference>
<dbReference type="NCBIfam" id="TIGR01879">
    <property type="entry name" value="hydantase"/>
    <property type="match status" value="1"/>
</dbReference>
<comment type="similarity">
    <text evidence="2">Belongs to the peptidase M20 family.</text>
</comment>
<evidence type="ECO:0000256" key="4">
    <source>
        <dbReference type="ARBA" id="ARBA00022723"/>
    </source>
</evidence>
<dbReference type="SUPFAM" id="SSF55031">
    <property type="entry name" value="Bacterial exopeptidase dimerisation domain"/>
    <property type="match status" value="1"/>
</dbReference>
<sequence>MQHEYTARAEQIMRRIQELAAISEDADGVTRTFGTPAFLEGRALVQSWFEAAGLPTRVDGIGNLRARLESPNRDAKTFVLASHIDTVVNAGKFDGPLGVLMGLDLLENLLAQKAELPFHIELIAFSDEEGVRFHTTYLGSQVVTGAFDHALLGRCDEAGISLDQALEAMGGNASQLSLDAIPAAEWLGYFELHIEQGPVLWERNVPVALVTAIAGQRRVELTFTGMAGHAGTVPMAMRQDALCAAAEFVLIAEQFAQVHGRGLVATVGKLAISHAASNVIPGAVTCSLDLRSPDEQQLAQAYDFLHSHAEALALQRNVALEWKLVQQTAPVACDGHLNTLLARAIADAGYETISLVSGAGHDAVPVSFVAPATMLFIRCYKGISHNPLEDVEMPDLAAAVEVAERFLNELKIKNEELKMG</sequence>
<evidence type="ECO:0000256" key="5">
    <source>
        <dbReference type="ARBA" id="ARBA00022801"/>
    </source>
</evidence>
<dbReference type="EMBL" id="JAAVTK010000014">
    <property type="protein sequence ID" value="NKI91246.1"/>
    <property type="molecule type" value="Genomic_DNA"/>
</dbReference>
<dbReference type="PANTHER" id="PTHR32494:SF19">
    <property type="entry name" value="ALLANTOATE DEIMINASE-RELATED"/>
    <property type="match status" value="1"/>
</dbReference>
<gene>
    <name evidence="8" type="ORF">HBN54_003862</name>
</gene>
<dbReference type="EC" id="3.5.3.9" evidence="8"/>
<dbReference type="CDD" id="cd03884">
    <property type="entry name" value="M20_bAS"/>
    <property type="match status" value="1"/>
</dbReference>
<dbReference type="PIRSF" id="PIRSF001235">
    <property type="entry name" value="Amidase_carbamoylase"/>
    <property type="match status" value="1"/>
</dbReference>
<evidence type="ECO:0000256" key="2">
    <source>
        <dbReference type="ARBA" id="ARBA00006153"/>
    </source>
</evidence>
<dbReference type="Pfam" id="PF01546">
    <property type="entry name" value="Peptidase_M20"/>
    <property type="match status" value="1"/>
</dbReference>
<accession>A0ABX1HLW3</accession>
<keyword evidence="6" id="KW-0464">Manganese</keyword>
<dbReference type="PANTHER" id="PTHR32494">
    <property type="entry name" value="ALLANTOATE DEIMINASE-RELATED"/>
    <property type="match status" value="1"/>
</dbReference>
<reference evidence="8 9" key="1">
    <citation type="submission" date="2020-03" db="EMBL/GenBank/DDBJ databases">
        <title>Genomic Encyclopedia of Type Strains, Phase IV (KMG-V): Genome sequencing to study the core and pangenomes of soil and plant-associated prokaryotes.</title>
        <authorList>
            <person name="Whitman W."/>
        </authorList>
    </citation>
    <scope>NUCLEOTIDE SEQUENCE [LARGE SCALE GENOMIC DNA]</scope>
    <source>
        <strain evidence="8 9">1B</strain>
    </source>
</reference>
<proteinExistence type="inferred from homology"/>
<evidence type="ECO:0000256" key="6">
    <source>
        <dbReference type="ARBA" id="ARBA00023211"/>
    </source>
</evidence>
<dbReference type="GO" id="GO:0047652">
    <property type="term" value="F:allantoate deiminase activity"/>
    <property type="evidence" value="ECO:0007669"/>
    <property type="project" value="UniProtKB-EC"/>
</dbReference>
<comment type="cofactor">
    <cofactor evidence="1">
        <name>Mn(2+)</name>
        <dbReference type="ChEBI" id="CHEBI:29035"/>
    </cofactor>
</comment>
<dbReference type="NCBIfam" id="NF006775">
    <property type="entry name" value="PRK09290.2-5"/>
    <property type="match status" value="1"/>
</dbReference>
<evidence type="ECO:0000313" key="8">
    <source>
        <dbReference type="EMBL" id="NKI91246.1"/>
    </source>
</evidence>
<evidence type="ECO:0000256" key="3">
    <source>
        <dbReference type="ARBA" id="ARBA00011738"/>
    </source>
</evidence>
<dbReference type="InterPro" id="IPR010158">
    <property type="entry name" value="Amidase_Cbmase"/>
</dbReference>
<dbReference type="InterPro" id="IPR011650">
    <property type="entry name" value="Peptidase_M20_dimer"/>
</dbReference>
<comment type="caution">
    <text evidence="8">The sequence shown here is derived from an EMBL/GenBank/DDBJ whole genome shotgun (WGS) entry which is preliminary data.</text>
</comment>
<dbReference type="RefSeq" id="WP_168674817.1">
    <property type="nucleotide sequence ID" value="NZ_JAAVTK010000014.1"/>
</dbReference>
<dbReference type="Pfam" id="PF07687">
    <property type="entry name" value="M20_dimer"/>
    <property type="match status" value="1"/>
</dbReference>
<dbReference type="Proteomes" id="UP000717634">
    <property type="component" value="Unassembled WGS sequence"/>
</dbReference>
<evidence type="ECO:0000259" key="7">
    <source>
        <dbReference type="Pfam" id="PF07687"/>
    </source>
</evidence>
<dbReference type="InterPro" id="IPR036264">
    <property type="entry name" value="Bact_exopeptidase_dim_dom"/>
</dbReference>
<keyword evidence="4" id="KW-0479">Metal-binding</keyword>
<evidence type="ECO:0000256" key="1">
    <source>
        <dbReference type="ARBA" id="ARBA00001936"/>
    </source>
</evidence>
<protein>
    <submittedName>
        <fullName evidence="8">Allantoate deiminase</fullName>
        <ecNumber evidence="8">3.5.3.9</ecNumber>
    </submittedName>
</protein>
<evidence type="ECO:0000313" key="9">
    <source>
        <dbReference type="Proteomes" id="UP000717634"/>
    </source>
</evidence>
<dbReference type="InterPro" id="IPR002933">
    <property type="entry name" value="Peptidase_M20"/>
</dbReference>
<name>A0ABX1HLW3_9BACT</name>
<feature type="domain" description="Peptidase M20 dimerisation" evidence="7">
    <location>
        <begin position="215"/>
        <end position="314"/>
    </location>
</feature>